<dbReference type="AlphaFoldDB" id="A0A6C0K6I9"/>
<accession>A0A6C0K6I9</accession>
<organism evidence="1">
    <name type="scientific">viral metagenome</name>
    <dbReference type="NCBI Taxonomy" id="1070528"/>
    <lineage>
        <taxon>unclassified sequences</taxon>
        <taxon>metagenomes</taxon>
        <taxon>organismal metagenomes</taxon>
    </lineage>
</organism>
<reference evidence="1" key="1">
    <citation type="journal article" date="2020" name="Nature">
        <title>Giant virus diversity and host interactions through global metagenomics.</title>
        <authorList>
            <person name="Schulz F."/>
            <person name="Roux S."/>
            <person name="Paez-Espino D."/>
            <person name="Jungbluth S."/>
            <person name="Walsh D.A."/>
            <person name="Denef V.J."/>
            <person name="McMahon K.D."/>
            <person name="Konstantinidis K.T."/>
            <person name="Eloe-Fadrosh E.A."/>
            <person name="Kyrpides N.C."/>
            <person name="Woyke T."/>
        </authorList>
    </citation>
    <scope>NUCLEOTIDE SEQUENCE</scope>
    <source>
        <strain evidence="1">GVMAG-S-1101169-75</strain>
    </source>
</reference>
<sequence>MKWFHVLIVCWNIILTTNVVTASTGATYNSFVHQIGYCKMQSYDTVSRSTSGSVPMYMDGRVQIGVGLSSINTDDPQAPNLCGMCLNVTHIEGMPIFNHELTTWSYDNAFQEKKWFIAMVFDRCGDEICVRDFLDFDIYSETQPVAMGNPHNLEWHAIPCPVRTGERIEYLICTSTTCNAQDQVREHLLQEPQYYWSIILRNLRIPIRQVFVHKDGIEYPLRRGIAEASWVWDYHLFVLQEGIYITLLDQENNTFHDSIFLEDKDALASYHGGYWKQASFAY</sequence>
<proteinExistence type="predicted"/>
<dbReference type="EMBL" id="MN740791">
    <property type="protein sequence ID" value="QHU11868.1"/>
    <property type="molecule type" value="Genomic_DNA"/>
</dbReference>
<evidence type="ECO:0000313" key="1">
    <source>
        <dbReference type="EMBL" id="QHU11868.1"/>
    </source>
</evidence>
<protein>
    <submittedName>
        <fullName evidence="1">Uncharacterized protein</fullName>
    </submittedName>
</protein>
<name>A0A6C0K6I9_9ZZZZ</name>